<gene>
    <name evidence="1" type="ORF">RPERSI_LOCUS17259</name>
</gene>
<reference evidence="1" key="1">
    <citation type="submission" date="2021-06" db="EMBL/GenBank/DDBJ databases">
        <authorList>
            <person name="Kallberg Y."/>
            <person name="Tangrot J."/>
            <person name="Rosling A."/>
        </authorList>
    </citation>
    <scope>NUCLEOTIDE SEQUENCE</scope>
    <source>
        <strain evidence="1">MA461A</strain>
    </source>
</reference>
<sequence>YLDNVHEKELVRNQQTNDSETSDLEDGDSEDGDSKEDDDFDKENTSLTIMLKNLYIAATKSRPKSSNYKNDKKDKRSVNNDRKKKYGPN</sequence>
<feature type="non-terminal residue" evidence="1">
    <location>
        <position position="1"/>
    </location>
</feature>
<keyword evidence="2" id="KW-1185">Reference proteome</keyword>
<dbReference type="Proteomes" id="UP000789920">
    <property type="component" value="Unassembled WGS sequence"/>
</dbReference>
<protein>
    <submittedName>
        <fullName evidence="1">17492_t:CDS:1</fullName>
    </submittedName>
</protein>
<comment type="caution">
    <text evidence="1">The sequence shown here is derived from an EMBL/GenBank/DDBJ whole genome shotgun (WGS) entry which is preliminary data.</text>
</comment>
<evidence type="ECO:0000313" key="2">
    <source>
        <dbReference type="Proteomes" id="UP000789920"/>
    </source>
</evidence>
<evidence type="ECO:0000313" key="1">
    <source>
        <dbReference type="EMBL" id="CAG8778671.1"/>
    </source>
</evidence>
<name>A0ACA9R6J3_9GLOM</name>
<organism evidence="1 2">
    <name type="scientific">Racocetra persica</name>
    <dbReference type="NCBI Taxonomy" id="160502"/>
    <lineage>
        <taxon>Eukaryota</taxon>
        <taxon>Fungi</taxon>
        <taxon>Fungi incertae sedis</taxon>
        <taxon>Mucoromycota</taxon>
        <taxon>Glomeromycotina</taxon>
        <taxon>Glomeromycetes</taxon>
        <taxon>Diversisporales</taxon>
        <taxon>Gigasporaceae</taxon>
        <taxon>Racocetra</taxon>
    </lineage>
</organism>
<dbReference type="EMBL" id="CAJVQC010043985">
    <property type="protein sequence ID" value="CAG8778671.1"/>
    <property type="molecule type" value="Genomic_DNA"/>
</dbReference>
<proteinExistence type="predicted"/>
<accession>A0ACA9R6J3</accession>